<sequence length="77" mass="8224">MAGGQHRAARLVIDETAQLAAIWQAPIPMPEAHVAVHRLDEGERLGPRDGKLAQARVAAPGETGQAIEHDMLGRLEA</sequence>
<dbReference type="Proteomes" id="UP000218899">
    <property type="component" value="Chromosome"/>
</dbReference>
<reference evidence="2 3" key="1">
    <citation type="submission" date="2015-08" db="EMBL/GenBank/DDBJ databases">
        <title>Complete genome sequence of Sulfurifustis variabilis.</title>
        <authorList>
            <person name="Miura A."/>
            <person name="Kojima H."/>
            <person name="Fukui M."/>
        </authorList>
    </citation>
    <scope>NUCLEOTIDE SEQUENCE [LARGE SCALE GENOMIC DNA]</scope>
    <source>
        <strain evidence="3">skN76</strain>
    </source>
</reference>
<proteinExistence type="predicted"/>
<organism evidence="2 3">
    <name type="scientific">Sulfurifustis variabilis</name>
    <dbReference type="NCBI Taxonomy" id="1675686"/>
    <lineage>
        <taxon>Bacteria</taxon>
        <taxon>Pseudomonadati</taxon>
        <taxon>Pseudomonadota</taxon>
        <taxon>Gammaproteobacteria</taxon>
        <taxon>Acidiferrobacterales</taxon>
        <taxon>Acidiferrobacteraceae</taxon>
        <taxon>Sulfurifustis</taxon>
    </lineage>
</organism>
<evidence type="ECO:0000313" key="3">
    <source>
        <dbReference type="Proteomes" id="UP000218899"/>
    </source>
</evidence>
<feature type="compositionally biased region" description="Basic and acidic residues" evidence="1">
    <location>
        <begin position="67"/>
        <end position="77"/>
    </location>
</feature>
<feature type="region of interest" description="Disordered" evidence="1">
    <location>
        <begin position="56"/>
        <end position="77"/>
    </location>
</feature>
<evidence type="ECO:0000256" key="1">
    <source>
        <dbReference type="SAM" id="MobiDB-lite"/>
    </source>
</evidence>
<dbReference type="KEGG" id="sva:SVA_3156"/>
<name>A0A1B4VBH4_9GAMM</name>
<dbReference type="EMBL" id="AP014936">
    <property type="protein sequence ID" value="BAU49704.1"/>
    <property type="molecule type" value="Genomic_DNA"/>
</dbReference>
<dbReference type="AlphaFoldDB" id="A0A1B4VBH4"/>
<gene>
    <name evidence="2" type="ORF">SVA_3156</name>
</gene>
<keyword evidence="3" id="KW-1185">Reference proteome</keyword>
<protein>
    <submittedName>
        <fullName evidence="2">Uncharacterized protein</fullName>
    </submittedName>
</protein>
<accession>A0A1B4VBH4</accession>
<evidence type="ECO:0000313" key="2">
    <source>
        <dbReference type="EMBL" id="BAU49704.1"/>
    </source>
</evidence>